<accession>A0A1H9M1P5</accession>
<dbReference type="STRING" id="1036181.SAMN05421756_109209"/>
<dbReference type="EMBL" id="FOFA01000009">
    <property type="protein sequence ID" value="SER17449.1"/>
    <property type="molecule type" value="Genomic_DNA"/>
</dbReference>
<proteinExistence type="predicted"/>
<dbReference type="AlphaFoldDB" id="A0A1H9M1P5"/>
<name>A0A1H9M1P5_9ACTN</name>
<dbReference type="Proteomes" id="UP000198504">
    <property type="component" value="Unassembled WGS sequence"/>
</dbReference>
<reference evidence="2" key="1">
    <citation type="submission" date="2016-10" db="EMBL/GenBank/DDBJ databases">
        <authorList>
            <person name="Varghese N."/>
            <person name="Submissions S."/>
        </authorList>
    </citation>
    <scope>NUCLEOTIDE SEQUENCE [LARGE SCALE GENOMIC DNA]</scope>
    <source>
        <strain evidence="2">CGMCC 4.6856</strain>
    </source>
</reference>
<evidence type="ECO:0000313" key="1">
    <source>
        <dbReference type="EMBL" id="SER17449.1"/>
    </source>
</evidence>
<evidence type="ECO:0000313" key="2">
    <source>
        <dbReference type="Proteomes" id="UP000198504"/>
    </source>
</evidence>
<organism evidence="1 2">
    <name type="scientific">Microlunatus flavus</name>
    <dbReference type="NCBI Taxonomy" id="1036181"/>
    <lineage>
        <taxon>Bacteria</taxon>
        <taxon>Bacillati</taxon>
        <taxon>Actinomycetota</taxon>
        <taxon>Actinomycetes</taxon>
        <taxon>Propionibacteriales</taxon>
        <taxon>Propionibacteriaceae</taxon>
        <taxon>Microlunatus</taxon>
    </lineage>
</organism>
<gene>
    <name evidence="1" type="ORF">SAMN05421756_109209</name>
</gene>
<dbReference type="Gene3D" id="2.50.20.10">
    <property type="entry name" value="Lipoprotein localisation LolA/LolB/LppX"/>
    <property type="match status" value="1"/>
</dbReference>
<keyword evidence="2" id="KW-1185">Reference proteome</keyword>
<protein>
    <recommendedName>
        <fullName evidence="3">Sigma E regulatory protein, MucB/RseB</fullName>
    </recommendedName>
</protein>
<evidence type="ECO:0008006" key="3">
    <source>
        <dbReference type="Google" id="ProtNLM"/>
    </source>
</evidence>
<sequence>MTPVRWRWFVVLGAAVLLVALPAAVQHRPGGGPPTRPTADVLARIQASADVGWSGRAQSTGTLQLPSSDSFATLGTLLGEQVELRAWWRGEDSWRVDRVRSTGETDTFRDGRGQVRWVFESERATYSPVSTIRLPDAVDVLPPSLGRDLFQGAQVDEVAFLQGRRIAGVDAVGFVLRPSDPASTVGRVEAWFEPTTWLPLRVDLYGRGGTTPVLSTTLTELDLRPPAVSAVRFDPPASVALAYEESTDVAAAANGLELADLPSSVAGLPTRDGRDPGAVGVYGRGPTTMIVFPLRGSVARPLREQLERNAGTTQTSAGTLAPVGPISVLLTRLPGRGGGFLLAGTVTPETLTAAAAQLQERA</sequence>